<reference evidence="4 5" key="1">
    <citation type="journal article" date="2019" name="Fungal Biol. Biotechnol.">
        <title>Draft genome sequence of fastidious pathogen Ceratobasidium theobromae, which causes vascular-streak dieback in Theobroma cacao.</title>
        <authorList>
            <person name="Ali S.S."/>
            <person name="Asman A."/>
            <person name="Shao J."/>
            <person name="Firmansyah A.P."/>
            <person name="Susilo A.W."/>
            <person name="Rosmana A."/>
            <person name="McMahon P."/>
            <person name="Junaid M."/>
            <person name="Guest D."/>
            <person name="Kheng T.Y."/>
            <person name="Meinhardt L.W."/>
            <person name="Bailey B.A."/>
        </authorList>
    </citation>
    <scope>NUCLEOTIDE SEQUENCE [LARGE SCALE GENOMIC DNA]</scope>
    <source>
        <strain evidence="4 5">CT2</strain>
    </source>
</reference>
<dbReference type="InterPro" id="IPR013762">
    <property type="entry name" value="Integrase-like_cat_sf"/>
</dbReference>
<dbReference type="GO" id="GO:0003964">
    <property type="term" value="F:RNA-directed DNA polymerase activity"/>
    <property type="evidence" value="ECO:0007669"/>
    <property type="project" value="UniProtKB-KW"/>
</dbReference>
<dbReference type="SUPFAM" id="SSF56349">
    <property type="entry name" value="DNA breaking-rejoining enzymes"/>
    <property type="match status" value="1"/>
</dbReference>
<dbReference type="Gene3D" id="1.10.443.10">
    <property type="entry name" value="Intergrase catalytic core"/>
    <property type="match status" value="1"/>
</dbReference>
<keyword evidence="1" id="KW-0238">DNA-binding</keyword>
<dbReference type="PANTHER" id="PTHR34605:SF3">
    <property type="entry name" value="P CELL-TYPE AGGLUTINATION PROTEIN MAP4-LIKE-RELATED"/>
    <property type="match status" value="1"/>
</dbReference>
<dbReference type="PANTHER" id="PTHR34605">
    <property type="entry name" value="PHAGE_INTEGRASE DOMAIN-CONTAINING PROTEIN"/>
    <property type="match status" value="1"/>
</dbReference>
<dbReference type="AlphaFoldDB" id="A0A5N5Q926"/>
<dbReference type="GO" id="GO:0015074">
    <property type="term" value="P:DNA integration"/>
    <property type="evidence" value="ECO:0007669"/>
    <property type="project" value="InterPro"/>
</dbReference>
<dbReference type="OrthoDB" id="2506773at2759"/>
<feature type="compositionally biased region" description="Basic residues" evidence="3">
    <location>
        <begin position="24"/>
        <end position="34"/>
    </location>
</feature>
<evidence type="ECO:0000313" key="5">
    <source>
        <dbReference type="Proteomes" id="UP000383932"/>
    </source>
</evidence>
<proteinExistence type="predicted"/>
<protein>
    <submittedName>
        <fullName evidence="4">Reverse transcriptase domain containing protein</fullName>
    </submittedName>
</protein>
<dbReference type="GO" id="GO:0006310">
    <property type="term" value="P:DNA recombination"/>
    <property type="evidence" value="ECO:0007669"/>
    <property type="project" value="UniProtKB-KW"/>
</dbReference>
<dbReference type="EMBL" id="SSOP01000675">
    <property type="protein sequence ID" value="KAB5587926.1"/>
    <property type="molecule type" value="Genomic_DNA"/>
</dbReference>
<evidence type="ECO:0000313" key="4">
    <source>
        <dbReference type="EMBL" id="KAB5587926.1"/>
    </source>
</evidence>
<sequence>MPLSLLIGLPTQKKRNRIASNPSHHSRKKPRHTKPSKDTPTQNPIPPHTHTRKHACQQPPYFPTPHTLHTLHPPTINPQLSAGISKVISSSLAKGTFANYQSAINSFLRFCDNHRIHNNLRFPADELVLSAFAASLAGSTSGSYANSIFSGLKSWHTLHNAPWKGSNRTQLLLRGVARLAPPSSNREPRPPVTTNMLADLRRGLDLNRPKDTAIFAAALTAFWGQCRLGELLGSSRQRHDHTRLPSRSSISNPISANGSYLLTLPSTKSQQNKGEKVAITRQQPPIDPIHALQYHLAMAPHLPPTSSLFAYPSTNNSTTTILTKEIFITRINEIWSPHGLPRITGHSFRIGGTSALLKAGVSPDVVRSMGRWSSDAHFRYWRDLADIATTHAEYIHGPSTPATTSQTSARPFITATPRSRAARVISL</sequence>
<organism evidence="4 5">
    <name type="scientific">Ceratobasidium theobromae</name>
    <dbReference type="NCBI Taxonomy" id="1582974"/>
    <lineage>
        <taxon>Eukaryota</taxon>
        <taxon>Fungi</taxon>
        <taxon>Dikarya</taxon>
        <taxon>Basidiomycota</taxon>
        <taxon>Agaricomycotina</taxon>
        <taxon>Agaricomycetes</taxon>
        <taxon>Cantharellales</taxon>
        <taxon>Ceratobasidiaceae</taxon>
        <taxon>Ceratobasidium</taxon>
    </lineage>
</organism>
<keyword evidence="4" id="KW-0695">RNA-directed DNA polymerase</keyword>
<dbReference type="InterPro" id="IPR011010">
    <property type="entry name" value="DNA_brk_join_enz"/>
</dbReference>
<dbReference type="InterPro" id="IPR052925">
    <property type="entry name" value="Phage_Integrase-like_Recomb"/>
</dbReference>
<accession>A0A5N5Q926</accession>
<dbReference type="GO" id="GO:0003677">
    <property type="term" value="F:DNA binding"/>
    <property type="evidence" value="ECO:0007669"/>
    <property type="project" value="UniProtKB-KW"/>
</dbReference>
<evidence type="ECO:0000256" key="3">
    <source>
        <dbReference type="SAM" id="MobiDB-lite"/>
    </source>
</evidence>
<dbReference type="Gene3D" id="1.10.150.130">
    <property type="match status" value="1"/>
</dbReference>
<evidence type="ECO:0000256" key="1">
    <source>
        <dbReference type="ARBA" id="ARBA00023125"/>
    </source>
</evidence>
<gene>
    <name evidence="4" type="ORF">CTheo_8630</name>
</gene>
<comment type="caution">
    <text evidence="4">The sequence shown here is derived from an EMBL/GenBank/DDBJ whole genome shotgun (WGS) entry which is preliminary data.</text>
</comment>
<dbReference type="InterPro" id="IPR010998">
    <property type="entry name" value="Integrase_recombinase_N"/>
</dbReference>
<feature type="region of interest" description="Disordered" evidence="3">
    <location>
        <begin position="1"/>
        <end position="75"/>
    </location>
</feature>
<dbReference type="SUPFAM" id="SSF47823">
    <property type="entry name" value="lambda integrase-like, N-terminal domain"/>
    <property type="match status" value="1"/>
</dbReference>
<name>A0A5N5Q926_9AGAM</name>
<keyword evidence="5" id="KW-1185">Reference proteome</keyword>
<keyword evidence="4" id="KW-0548">Nucleotidyltransferase</keyword>
<evidence type="ECO:0000256" key="2">
    <source>
        <dbReference type="ARBA" id="ARBA00023172"/>
    </source>
</evidence>
<keyword evidence="2" id="KW-0233">DNA recombination</keyword>
<feature type="compositionally biased region" description="Low complexity" evidence="3">
    <location>
        <begin position="64"/>
        <end position="74"/>
    </location>
</feature>
<keyword evidence="4" id="KW-0808">Transferase</keyword>
<dbReference type="Proteomes" id="UP000383932">
    <property type="component" value="Unassembled WGS sequence"/>
</dbReference>